<accession>A0A9D2K088</accession>
<dbReference type="InterPro" id="IPR011990">
    <property type="entry name" value="TPR-like_helical_dom_sf"/>
</dbReference>
<proteinExistence type="predicted"/>
<dbReference type="SUPFAM" id="SSF48452">
    <property type="entry name" value="TPR-like"/>
    <property type="match status" value="1"/>
</dbReference>
<reference evidence="1" key="1">
    <citation type="journal article" date="2021" name="PeerJ">
        <title>Extensive microbial diversity within the chicken gut microbiome revealed by metagenomics and culture.</title>
        <authorList>
            <person name="Gilroy R."/>
            <person name="Ravi A."/>
            <person name="Getino M."/>
            <person name="Pursley I."/>
            <person name="Horton D.L."/>
            <person name="Alikhan N.F."/>
            <person name="Baker D."/>
            <person name="Gharbi K."/>
            <person name="Hall N."/>
            <person name="Watson M."/>
            <person name="Adriaenssens E.M."/>
            <person name="Foster-Nyarko E."/>
            <person name="Jarju S."/>
            <person name="Secka A."/>
            <person name="Antonio M."/>
            <person name="Oren A."/>
            <person name="Chaudhuri R.R."/>
            <person name="La Ragione R."/>
            <person name="Hildebrand F."/>
            <person name="Pallen M.J."/>
        </authorList>
    </citation>
    <scope>NUCLEOTIDE SEQUENCE</scope>
    <source>
        <strain evidence="1">ChiW7-2402</strain>
    </source>
</reference>
<name>A0A9D2K088_9FIRM</name>
<dbReference type="EMBL" id="DXBB01000086">
    <property type="protein sequence ID" value="HIZ73162.1"/>
    <property type="molecule type" value="Genomic_DNA"/>
</dbReference>
<dbReference type="Gene3D" id="1.25.40.10">
    <property type="entry name" value="Tetratricopeptide repeat domain"/>
    <property type="match status" value="1"/>
</dbReference>
<evidence type="ECO:0000313" key="2">
    <source>
        <dbReference type="Proteomes" id="UP000824102"/>
    </source>
</evidence>
<comment type="caution">
    <text evidence="1">The sequence shown here is derived from an EMBL/GenBank/DDBJ whole genome shotgun (WGS) entry which is preliminary data.</text>
</comment>
<protein>
    <submittedName>
        <fullName evidence="1">Tetratricopeptide repeat protein</fullName>
    </submittedName>
</protein>
<sequence length="479" mass="55737">MAKKKICIFIGSSIVEFKEERMELENFIHRLSNDFEDRYDTRVIPVVCEAFDPAMARTRKQDDYLESMRGCEMCFFLFYTRAGEYTIEEFREAYQTFLDKGAPKVYVYFKELGQDEKIEPSLTEFMAEVDKTYKHFYNMFSHLDTVKLRILLGIKLNAMDYLPIEVEGNACKVGGHTLEGVDLRNVPEYANSKELAVFGRQLKETEEIYLRMKGQYDAQKGDEAFYREYAQVAAHYHQLKKTVADLRSDLFELMLKLDSTFTSGEVTPRMKEAYRLLEAGDKEGCIRILNDEESDRDYYDAQARLDAAVARLLEEKKKIAINYIREKKLAIDVLETMYLYKKRHEAMDELYRKIVAEAEEYNVEQDIFYDYAKFLGKQKRFQEAICYAEKLQALYESGSLQPSERKTAALLNLLGILYSGTYTYAKAVECCTNALEIRKRLAETNPGAFEPDLAISYNNLGNLYSKTNDFAKAEECYTK</sequence>
<dbReference type="AlphaFoldDB" id="A0A9D2K088"/>
<dbReference type="PROSITE" id="PS50293">
    <property type="entry name" value="TPR_REGION"/>
    <property type="match status" value="1"/>
</dbReference>
<organism evidence="1 2">
    <name type="scientific">Candidatus Gallimonas intestinavium</name>
    <dbReference type="NCBI Taxonomy" id="2838603"/>
    <lineage>
        <taxon>Bacteria</taxon>
        <taxon>Bacillati</taxon>
        <taxon>Bacillota</taxon>
        <taxon>Clostridia</taxon>
        <taxon>Candidatus Gallimonas</taxon>
    </lineage>
</organism>
<reference evidence="1" key="2">
    <citation type="submission" date="2021-04" db="EMBL/GenBank/DDBJ databases">
        <authorList>
            <person name="Gilroy R."/>
        </authorList>
    </citation>
    <scope>NUCLEOTIDE SEQUENCE</scope>
    <source>
        <strain evidence="1">ChiW7-2402</strain>
    </source>
</reference>
<dbReference type="InterPro" id="IPR019734">
    <property type="entry name" value="TPR_rpt"/>
</dbReference>
<feature type="non-terminal residue" evidence="1">
    <location>
        <position position="479"/>
    </location>
</feature>
<dbReference type="Pfam" id="PF13424">
    <property type="entry name" value="TPR_12"/>
    <property type="match status" value="1"/>
</dbReference>
<gene>
    <name evidence="1" type="ORF">H9964_06245</name>
</gene>
<dbReference type="SMART" id="SM00028">
    <property type="entry name" value="TPR"/>
    <property type="match status" value="2"/>
</dbReference>
<dbReference type="Proteomes" id="UP000824102">
    <property type="component" value="Unassembled WGS sequence"/>
</dbReference>
<evidence type="ECO:0000313" key="1">
    <source>
        <dbReference type="EMBL" id="HIZ73162.1"/>
    </source>
</evidence>